<evidence type="ECO:0000256" key="5">
    <source>
        <dbReference type="ARBA" id="ARBA00022840"/>
    </source>
</evidence>
<keyword evidence="9" id="KW-1185">Reference proteome</keyword>
<evidence type="ECO:0000256" key="4">
    <source>
        <dbReference type="ARBA" id="ARBA00022741"/>
    </source>
</evidence>
<evidence type="ECO:0000259" key="7">
    <source>
        <dbReference type="PROSITE" id="PS50893"/>
    </source>
</evidence>
<evidence type="ECO:0000313" key="8">
    <source>
        <dbReference type="EMBL" id="GGB34883.1"/>
    </source>
</evidence>
<dbReference type="GO" id="GO:0005524">
    <property type="term" value="F:ATP binding"/>
    <property type="evidence" value="ECO:0007669"/>
    <property type="project" value="UniProtKB-KW"/>
</dbReference>
<evidence type="ECO:0000313" key="9">
    <source>
        <dbReference type="Proteomes" id="UP000603352"/>
    </source>
</evidence>
<dbReference type="Pfam" id="PF08352">
    <property type="entry name" value="oligo_HPY"/>
    <property type="match status" value="2"/>
</dbReference>
<dbReference type="SUPFAM" id="SSF52540">
    <property type="entry name" value="P-loop containing nucleoside triphosphate hydrolases"/>
    <property type="match status" value="2"/>
</dbReference>
<evidence type="ECO:0000256" key="2">
    <source>
        <dbReference type="ARBA" id="ARBA00005417"/>
    </source>
</evidence>
<dbReference type="PANTHER" id="PTHR43776:SF7">
    <property type="entry name" value="D,D-DIPEPTIDE TRANSPORT ATP-BINDING PROTEIN DDPF-RELATED"/>
    <property type="match status" value="1"/>
</dbReference>
<dbReference type="NCBIfam" id="NF008453">
    <property type="entry name" value="PRK11308.1"/>
    <property type="match status" value="2"/>
</dbReference>
<comment type="similarity">
    <text evidence="2">Belongs to the ABC transporter superfamily.</text>
</comment>
<protein>
    <submittedName>
        <fullName evidence="8">Microcin C ABC transporter ATP-binding protein YejF</fullName>
    </submittedName>
</protein>
<dbReference type="PANTHER" id="PTHR43776">
    <property type="entry name" value="TRANSPORT ATP-BINDING PROTEIN"/>
    <property type="match status" value="1"/>
</dbReference>
<gene>
    <name evidence="8" type="ORF">GCM10011505_15430</name>
</gene>
<comment type="caution">
    <text evidence="8">The sequence shown here is derived from an EMBL/GenBank/DDBJ whole genome shotgun (WGS) entry which is preliminary data.</text>
</comment>
<dbReference type="RefSeq" id="WP_229707909.1">
    <property type="nucleotide sequence ID" value="NZ_BMDZ01000012.1"/>
</dbReference>
<dbReference type="CDD" id="cd03257">
    <property type="entry name" value="ABC_NikE_OppD_transporters"/>
    <property type="match status" value="2"/>
</dbReference>
<feature type="domain" description="ABC transporter" evidence="7">
    <location>
        <begin position="18"/>
        <end position="301"/>
    </location>
</feature>
<dbReference type="InterPro" id="IPR003439">
    <property type="entry name" value="ABC_transporter-like_ATP-bd"/>
</dbReference>
<dbReference type="InterPro" id="IPR013563">
    <property type="entry name" value="Oligopep_ABC_C"/>
</dbReference>
<dbReference type="InterPro" id="IPR050319">
    <property type="entry name" value="ABC_transp_ATP-bind"/>
</dbReference>
<reference evidence="9" key="1">
    <citation type="journal article" date="2019" name="Int. J. Syst. Evol. Microbiol.">
        <title>The Global Catalogue of Microorganisms (GCM) 10K type strain sequencing project: providing services to taxonomists for standard genome sequencing and annotation.</title>
        <authorList>
            <consortium name="The Broad Institute Genomics Platform"/>
            <consortium name="The Broad Institute Genome Sequencing Center for Infectious Disease"/>
            <person name="Wu L."/>
            <person name="Ma J."/>
        </authorList>
    </citation>
    <scope>NUCLEOTIDE SEQUENCE [LARGE SCALE GENOMIC DNA]</scope>
    <source>
        <strain evidence="9">CGMCC 1.10188</strain>
    </source>
</reference>
<dbReference type="EMBL" id="BMDZ01000012">
    <property type="protein sequence ID" value="GGB34883.1"/>
    <property type="molecule type" value="Genomic_DNA"/>
</dbReference>
<accession>A0ABQ1IE59</accession>
<dbReference type="PROSITE" id="PS50893">
    <property type="entry name" value="ABC_TRANSPORTER_2"/>
    <property type="match status" value="2"/>
</dbReference>
<feature type="region of interest" description="Disordered" evidence="6">
    <location>
        <begin position="577"/>
        <end position="597"/>
    </location>
</feature>
<evidence type="ECO:0000256" key="1">
    <source>
        <dbReference type="ARBA" id="ARBA00004417"/>
    </source>
</evidence>
<organism evidence="8 9">
    <name type="scientific">Tistrella bauzanensis</name>
    <dbReference type="NCBI Taxonomy" id="657419"/>
    <lineage>
        <taxon>Bacteria</taxon>
        <taxon>Pseudomonadati</taxon>
        <taxon>Pseudomonadota</taxon>
        <taxon>Alphaproteobacteria</taxon>
        <taxon>Geminicoccales</taxon>
        <taxon>Geminicoccaceae</taxon>
        <taxon>Tistrella</taxon>
    </lineage>
</organism>
<proteinExistence type="inferred from homology"/>
<dbReference type="InterPro" id="IPR003593">
    <property type="entry name" value="AAA+_ATPase"/>
</dbReference>
<dbReference type="PROSITE" id="PS00211">
    <property type="entry name" value="ABC_TRANSPORTER_1"/>
    <property type="match status" value="2"/>
</dbReference>
<evidence type="ECO:0000256" key="3">
    <source>
        <dbReference type="ARBA" id="ARBA00022448"/>
    </source>
</evidence>
<dbReference type="InterPro" id="IPR017871">
    <property type="entry name" value="ABC_transporter-like_CS"/>
</dbReference>
<evidence type="ECO:0000256" key="6">
    <source>
        <dbReference type="SAM" id="MobiDB-lite"/>
    </source>
</evidence>
<comment type="subcellular location">
    <subcellularLocation>
        <location evidence="1">Cell inner membrane</location>
        <topology evidence="1">Peripheral membrane protein</topology>
    </subcellularLocation>
</comment>
<keyword evidence="4" id="KW-0547">Nucleotide-binding</keyword>
<dbReference type="Proteomes" id="UP000603352">
    <property type="component" value="Unassembled WGS sequence"/>
</dbReference>
<dbReference type="Gene3D" id="3.40.50.300">
    <property type="entry name" value="P-loop containing nucleotide triphosphate hydrolases"/>
    <property type="match status" value="2"/>
</dbReference>
<dbReference type="SMART" id="SM00382">
    <property type="entry name" value="AAA"/>
    <property type="match status" value="2"/>
</dbReference>
<feature type="domain" description="ABC transporter" evidence="7">
    <location>
        <begin position="322"/>
        <end position="570"/>
    </location>
</feature>
<sequence length="597" mass="64144">MSGGLRMNEATAIPAPLLDVTDLTVTFQSEAAPGDAAAAEAVRGRPVMIETRAVAGVSFHLSAGETLALVGESGSGKSVTALALLGLLPRGRDVTITGRARLAPVAAPVAGGGETMELIGAPERMLRQMRGNRIAMVFQEPMTALNPLHRVGRQIIEILAVHRGLQGTAARARVDALLREVALVDSQGDTGRIVNAYPHELSGGQRQRVMIAMALANEPDLLIADEPTTALDVTVQEEILGLLARIRRERGMALLLITHDLAIVRRTADRVAVMRHGLLVEQGPVDQIFRSPRHEYTRMLMAARPRGRPVAVPQTDAPLLTVRDLSVRYPVKGGLLRRVVSHVEAASDVNFTLRPGETLGLVGESGSGKSSIAAALIRLTTAEGVIDFDGTDLARLDQKHLRPLRNRFQIVFQDPFGSLSPRMTVGDIVAEGLDIHAPIADRAARRQRIADALTEVGLEGAMQDRFPHEFSGGQRQRIAIARALIQEPALIILDEPTSALDVSIQAQIVTLLRGLQQRRRLAYVLISHDLAVVRALAHQLIVLRRGRVVEQGPADRVMEAPASDYTRALIAAAFPDGFPDDTPTGDTPHGGTSLAHG</sequence>
<keyword evidence="5 8" id="KW-0067">ATP-binding</keyword>
<name>A0ABQ1IE59_9PROT</name>
<keyword evidence="3" id="KW-0813">Transport</keyword>
<dbReference type="Pfam" id="PF00005">
    <property type="entry name" value="ABC_tran"/>
    <property type="match status" value="2"/>
</dbReference>
<dbReference type="InterPro" id="IPR027417">
    <property type="entry name" value="P-loop_NTPase"/>
</dbReference>